<accession>A0A2Z6RWV5</accession>
<dbReference type="GO" id="GO:0030134">
    <property type="term" value="C:COPII-coated ER to Golgi transport vesicle"/>
    <property type="evidence" value="ECO:0007669"/>
    <property type="project" value="TreeGrafter"/>
</dbReference>
<sequence length="99" mass="11485">MKVLFKCFALLGLAICSTFAFDATTEDDGGQVIPLRTHSIYMPYIDQDLQSRWFDFGADAVINTNKHIRLTHDRQSQTGWLWSRLYEASTLSELFRYET</sequence>
<feature type="domain" description="L-type lectin-like" evidence="7">
    <location>
        <begin position="36"/>
        <end position="85"/>
    </location>
</feature>
<dbReference type="Gene3D" id="2.60.120.200">
    <property type="match status" value="1"/>
</dbReference>
<dbReference type="InterPro" id="IPR005052">
    <property type="entry name" value="Lectin_leg"/>
</dbReference>
<feature type="chain" id="PRO_5016326321" description="L-type lectin-like domain-containing protein" evidence="6">
    <location>
        <begin position="21"/>
        <end position="99"/>
    </location>
</feature>
<dbReference type="AlphaFoldDB" id="A0A2Z6RWV5"/>
<reference evidence="8 9" key="1">
    <citation type="submission" date="2017-11" db="EMBL/GenBank/DDBJ databases">
        <title>The genome of Rhizophagus clarus HR1 reveals common genetic basis of auxotrophy among arbuscular mycorrhizal fungi.</title>
        <authorList>
            <person name="Kobayashi Y."/>
        </authorList>
    </citation>
    <scope>NUCLEOTIDE SEQUENCE [LARGE SCALE GENOMIC DNA]</scope>
    <source>
        <strain evidence="8 9">HR1</strain>
    </source>
</reference>
<dbReference type="InterPro" id="IPR051136">
    <property type="entry name" value="Intracellular_Lectin-GPT"/>
</dbReference>
<dbReference type="PANTHER" id="PTHR12223:SF45">
    <property type="entry name" value="RE50040P"/>
    <property type="match status" value="1"/>
</dbReference>
<evidence type="ECO:0000256" key="1">
    <source>
        <dbReference type="ARBA" id="ARBA00004479"/>
    </source>
</evidence>
<dbReference type="SUPFAM" id="SSF49899">
    <property type="entry name" value="Concanavalin A-like lectins/glucanases"/>
    <property type="match status" value="1"/>
</dbReference>
<comment type="caution">
    <text evidence="8">The sequence shown here is derived from an EMBL/GenBank/DDBJ whole genome shotgun (WGS) entry which is preliminary data.</text>
</comment>
<keyword evidence="3 6" id="KW-0732">Signal</keyword>
<dbReference type="GO" id="GO:0006888">
    <property type="term" value="P:endoplasmic reticulum to Golgi vesicle-mediated transport"/>
    <property type="evidence" value="ECO:0007669"/>
    <property type="project" value="TreeGrafter"/>
</dbReference>
<dbReference type="Pfam" id="PF03388">
    <property type="entry name" value="Lectin_leg-like"/>
    <property type="match status" value="1"/>
</dbReference>
<evidence type="ECO:0000256" key="6">
    <source>
        <dbReference type="SAM" id="SignalP"/>
    </source>
</evidence>
<proteinExistence type="predicted"/>
<evidence type="ECO:0000313" key="9">
    <source>
        <dbReference type="Proteomes" id="UP000247702"/>
    </source>
</evidence>
<dbReference type="GO" id="GO:0000139">
    <property type="term" value="C:Golgi membrane"/>
    <property type="evidence" value="ECO:0007669"/>
    <property type="project" value="TreeGrafter"/>
</dbReference>
<keyword evidence="4" id="KW-1133">Transmembrane helix</keyword>
<evidence type="ECO:0000259" key="7">
    <source>
        <dbReference type="Pfam" id="PF03388"/>
    </source>
</evidence>
<name>A0A2Z6RWV5_9GLOM</name>
<protein>
    <recommendedName>
        <fullName evidence="7">L-type lectin-like domain-containing protein</fullName>
    </recommendedName>
</protein>
<evidence type="ECO:0000256" key="5">
    <source>
        <dbReference type="ARBA" id="ARBA00023136"/>
    </source>
</evidence>
<gene>
    <name evidence="8" type="ORF">RclHR1_06190012</name>
</gene>
<feature type="signal peptide" evidence="6">
    <location>
        <begin position="1"/>
        <end position="20"/>
    </location>
</feature>
<evidence type="ECO:0000313" key="8">
    <source>
        <dbReference type="EMBL" id="GBC05353.1"/>
    </source>
</evidence>
<dbReference type="GO" id="GO:0005537">
    <property type="term" value="F:D-mannose binding"/>
    <property type="evidence" value="ECO:0007669"/>
    <property type="project" value="TreeGrafter"/>
</dbReference>
<dbReference type="GO" id="GO:0005793">
    <property type="term" value="C:endoplasmic reticulum-Golgi intermediate compartment"/>
    <property type="evidence" value="ECO:0007669"/>
    <property type="project" value="TreeGrafter"/>
</dbReference>
<dbReference type="Proteomes" id="UP000247702">
    <property type="component" value="Unassembled WGS sequence"/>
</dbReference>
<keyword evidence="5" id="KW-0472">Membrane</keyword>
<evidence type="ECO:0000256" key="2">
    <source>
        <dbReference type="ARBA" id="ARBA00022692"/>
    </source>
</evidence>
<dbReference type="GO" id="GO:0005789">
    <property type="term" value="C:endoplasmic reticulum membrane"/>
    <property type="evidence" value="ECO:0007669"/>
    <property type="project" value="TreeGrafter"/>
</dbReference>
<organism evidence="8 9">
    <name type="scientific">Rhizophagus clarus</name>
    <dbReference type="NCBI Taxonomy" id="94130"/>
    <lineage>
        <taxon>Eukaryota</taxon>
        <taxon>Fungi</taxon>
        <taxon>Fungi incertae sedis</taxon>
        <taxon>Mucoromycota</taxon>
        <taxon>Glomeromycotina</taxon>
        <taxon>Glomeromycetes</taxon>
        <taxon>Glomerales</taxon>
        <taxon>Glomeraceae</taxon>
        <taxon>Rhizophagus</taxon>
    </lineage>
</organism>
<comment type="subcellular location">
    <subcellularLocation>
        <location evidence="1">Membrane</location>
        <topology evidence="1">Single-pass type I membrane protein</topology>
    </subcellularLocation>
</comment>
<dbReference type="EMBL" id="BEXD01004003">
    <property type="protein sequence ID" value="GBC05353.1"/>
    <property type="molecule type" value="Genomic_DNA"/>
</dbReference>
<keyword evidence="2" id="KW-0812">Transmembrane</keyword>
<evidence type="ECO:0000256" key="3">
    <source>
        <dbReference type="ARBA" id="ARBA00022729"/>
    </source>
</evidence>
<evidence type="ECO:0000256" key="4">
    <source>
        <dbReference type="ARBA" id="ARBA00022989"/>
    </source>
</evidence>
<dbReference type="InterPro" id="IPR013320">
    <property type="entry name" value="ConA-like_dom_sf"/>
</dbReference>
<dbReference type="PANTHER" id="PTHR12223">
    <property type="entry name" value="VESICULAR MANNOSE-BINDING LECTIN"/>
    <property type="match status" value="1"/>
</dbReference>
<keyword evidence="9" id="KW-1185">Reference proteome</keyword>
<dbReference type="STRING" id="94130.A0A2Z6RWV5"/>